<feature type="compositionally biased region" description="Acidic residues" evidence="1">
    <location>
        <begin position="607"/>
        <end position="617"/>
    </location>
</feature>
<dbReference type="GO" id="GO:0005737">
    <property type="term" value="C:cytoplasm"/>
    <property type="evidence" value="ECO:0007669"/>
    <property type="project" value="TreeGrafter"/>
</dbReference>
<feature type="region of interest" description="Disordered" evidence="1">
    <location>
        <begin position="1"/>
        <end position="91"/>
    </location>
</feature>
<dbReference type="PANTHER" id="PTHR23509">
    <property type="entry name" value="PA-PL1 PHOSPHOLIPASE FAMILY"/>
    <property type="match status" value="1"/>
</dbReference>
<dbReference type="PANTHER" id="PTHR23509:SF10">
    <property type="entry name" value="LD21067P"/>
    <property type="match status" value="1"/>
</dbReference>
<evidence type="ECO:0000259" key="2">
    <source>
        <dbReference type="PROSITE" id="PS51043"/>
    </source>
</evidence>
<dbReference type="EMBL" id="RRYP01005458">
    <property type="protein sequence ID" value="TNV82016.1"/>
    <property type="molecule type" value="Genomic_DNA"/>
</dbReference>
<evidence type="ECO:0000313" key="4">
    <source>
        <dbReference type="Proteomes" id="UP000785679"/>
    </source>
</evidence>
<feature type="compositionally biased region" description="Basic and acidic residues" evidence="1">
    <location>
        <begin position="62"/>
        <end position="77"/>
    </location>
</feature>
<keyword evidence="4" id="KW-1185">Reference proteome</keyword>
<dbReference type="InterPro" id="IPR058055">
    <property type="entry name" value="PA-PLA1"/>
</dbReference>
<protein>
    <recommendedName>
        <fullName evidence="2">DDHD domain-containing protein</fullName>
    </recommendedName>
</protein>
<feature type="domain" description="DDHD" evidence="2">
    <location>
        <begin position="428"/>
        <end position="695"/>
    </location>
</feature>
<dbReference type="AlphaFoldDB" id="A0A8J8NXH3"/>
<dbReference type="Proteomes" id="UP000785679">
    <property type="component" value="Unassembled WGS sequence"/>
</dbReference>
<dbReference type="InterPro" id="IPR004177">
    <property type="entry name" value="DDHD_dom"/>
</dbReference>
<sequence length="702" mass="80131">MEEEQHSHQAQVQQSLKTDPPIPSNVDEEPPDEEVSPQEDKGFQKNTIQVMETKSTPNLRQQQDELVQHPEEKKELPSETTPLAADPKAKKGAGFISSIKNYFKGNSSHKKAPEPANTQQRKSSLDEEAKQPTQPSLHKTRSRSFDTTTGSASAATTTHHKPVTHMNSDELAGSFDIVEDNREQYLLLIVHGIGTVQEWQEQNRAHLRDSILKVQSKYFHRSNFEFVIRMVDWNSLLKTEETQTKVHRVTVKDVNGQTDSYRHIFNETVVDILFYLSKQYRQSILQRVSDEAKKHYADISKSKRFKGKVAIVAHSLGTVITYDLLTRQVPIVKEVNELSRVASTGTRVQSMKHLFEEINNNVEIKVEDVVDKAPFEEEKVFELSDDVLQCESPQFPFISQPRANLENQDQMHSLAQSNFGTEDSTLQIGFPIEHFFLLGSPLGLFVSIYNDENFINQQGLPTTKKIYNVFHPQDLIAYRIEPLFLKSIVPIPDEESPPHIHNNHELPPVKIPYYKNNGYRTYDSISKFFKKNPAAANPIIVHQCIQQVGEIKEQIEQEDNKRKIVQSGMVTPSSGMHSGREMVFPGKSLAQSHVLGSSNTPLHPIEDTEDSEDEDDSDLRGVDLNQSLNKSVFAFLDPSHNTNVKKKHVQKRRYDFILQEKGLETISKAVGVMRSHTQYFESKDVANFILKKVHRKRINQEL</sequence>
<organism evidence="3 4">
    <name type="scientific">Halteria grandinella</name>
    <dbReference type="NCBI Taxonomy" id="5974"/>
    <lineage>
        <taxon>Eukaryota</taxon>
        <taxon>Sar</taxon>
        <taxon>Alveolata</taxon>
        <taxon>Ciliophora</taxon>
        <taxon>Intramacronucleata</taxon>
        <taxon>Spirotrichea</taxon>
        <taxon>Stichotrichia</taxon>
        <taxon>Sporadotrichida</taxon>
        <taxon>Halteriidae</taxon>
        <taxon>Halteria</taxon>
    </lineage>
</organism>
<comment type="caution">
    <text evidence="3">The sequence shown here is derived from an EMBL/GenBank/DDBJ whole genome shotgun (WGS) entry which is preliminary data.</text>
</comment>
<feature type="compositionally biased region" description="Polar residues" evidence="1">
    <location>
        <begin position="8"/>
        <end position="17"/>
    </location>
</feature>
<feature type="region of interest" description="Disordered" evidence="1">
    <location>
        <begin position="104"/>
        <end position="166"/>
    </location>
</feature>
<evidence type="ECO:0000313" key="3">
    <source>
        <dbReference type="EMBL" id="TNV82016.1"/>
    </source>
</evidence>
<evidence type="ECO:0000256" key="1">
    <source>
        <dbReference type="SAM" id="MobiDB-lite"/>
    </source>
</evidence>
<dbReference type="OrthoDB" id="449513at2759"/>
<dbReference type="SMART" id="SM01127">
    <property type="entry name" value="DDHD"/>
    <property type="match status" value="1"/>
</dbReference>
<feature type="compositionally biased region" description="Low complexity" evidence="1">
    <location>
        <begin position="147"/>
        <end position="157"/>
    </location>
</feature>
<dbReference type="Pfam" id="PF02862">
    <property type="entry name" value="DDHD"/>
    <property type="match status" value="1"/>
</dbReference>
<feature type="compositionally biased region" description="Acidic residues" evidence="1">
    <location>
        <begin position="26"/>
        <end position="37"/>
    </location>
</feature>
<dbReference type="PROSITE" id="PS51043">
    <property type="entry name" value="DDHD"/>
    <property type="match status" value="1"/>
</dbReference>
<name>A0A8J8NXH3_HALGN</name>
<proteinExistence type="predicted"/>
<dbReference type="GO" id="GO:0046872">
    <property type="term" value="F:metal ion binding"/>
    <property type="evidence" value="ECO:0007669"/>
    <property type="project" value="InterPro"/>
</dbReference>
<feature type="region of interest" description="Disordered" evidence="1">
    <location>
        <begin position="593"/>
        <end position="620"/>
    </location>
</feature>
<feature type="compositionally biased region" description="Polar residues" evidence="1">
    <location>
        <begin position="44"/>
        <end position="61"/>
    </location>
</feature>
<gene>
    <name evidence="3" type="ORF">FGO68_gene6477</name>
</gene>
<dbReference type="GO" id="GO:0004620">
    <property type="term" value="F:phospholipase activity"/>
    <property type="evidence" value="ECO:0007669"/>
    <property type="project" value="TreeGrafter"/>
</dbReference>
<reference evidence="3" key="1">
    <citation type="submission" date="2019-06" db="EMBL/GenBank/DDBJ databases">
        <authorList>
            <person name="Zheng W."/>
        </authorList>
    </citation>
    <scope>NUCLEOTIDE SEQUENCE</scope>
    <source>
        <strain evidence="3">QDHG01</strain>
    </source>
</reference>
<accession>A0A8J8NXH3</accession>